<dbReference type="AlphaFoldDB" id="A0A1G1KYR8"/>
<dbReference type="EMBL" id="MHFR01000037">
    <property type="protein sequence ID" value="OGW98048.1"/>
    <property type="molecule type" value="Genomic_DNA"/>
</dbReference>
<reference evidence="1 2" key="1">
    <citation type="journal article" date="2016" name="Nat. Commun.">
        <title>Thousands of microbial genomes shed light on interconnected biogeochemical processes in an aquifer system.</title>
        <authorList>
            <person name="Anantharaman K."/>
            <person name="Brown C.T."/>
            <person name="Hug L.A."/>
            <person name="Sharon I."/>
            <person name="Castelle C.J."/>
            <person name="Probst A.J."/>
            <person name="Thomas B.C."/>
            <person name="Singh A."/>
            <person name="Wilkins M.J."/>
            <person name="Karaoz U."/>
            <person name="Brodie E.L."/>
            <person name="Williams K.H."/>
            <person name="Hubbard S.S."/>
            <person name="Banfield J.F."/>
        </authorList>
    </citation>
    <scope>NUCLEOTIDE SEQUENCE [LARGE SCALE GENOMIC DNA]</scope>
</reference>
<organism evidence="1 2">
    <name type="scientific">Candidatus Danuiimicrobium aquiferis</name>
    <dbReference type="NCBI Taxonomy" id="1801832"/>
    <lineage>
        <taxon>Bacteria</taxon>
        <taxon>Pseudomonadati</taxon>
        <taxon>Candidatus Omnitrophota</taxon>
        <taxon>Candidatus Danuiimicrobium</taxon>
    </lineage>
</organism>
<comment type="caution">
    <text evidence="1">The sequence shown here is derived from an EMBL/GenBank/DDBJ whole genome shotgun (WGS) entry which is preliminary data.</text>
</comment>
<name>A0A1G1KYR8_9BACT</name>
<protein>
    <submittedName>
        <fullName evidence="1">Uncharacterized protein</fullName>
    </submittedName>
</protein>
<dbReference type="Proteomes" id="UP000178187">
    <property type="component" value="Unassembled WGS sequence"/>
</dbReference>
<sequence>MVFDVIAKRGSMVAEAISVLRLPRVIPACFKRGSTDSWIPAFAGMTKCVIIKPLFISIYKFSQN</sequence>
<accession>A0A1G1KYR8</accession>
<gene>
    <name evidence="1" type="ORF">A3G33_07395</name>
</gene>
<evidence type="ECO:0000313" key="2">
    <source>
        <dbReference type="Proteomes" id="UP000178187"/>
    </source>
</evidence>
<evidence type="ECO:0000313" key="1">
    <source>
        <dbReference type="EMBL" id="OGW98048.1"/>
    </source>
</evidence>
<proteinExistence type="predicted"/>